<evidence type="ECO:0000259" key="2">
    <source>
        <dbReference type="Pfam" id="PF13482"/>
    </source>
</evidence>
<sequence>MIPNLRSKLEALARESAGAGSPKGPALGGGASASDSPAAGGSCPSAAGPAGTPPGAPAAPADTPPAPGTCYVQEFFAQPGEWGKALGCTVPEAMNRPGLSRRTFEELCKQLKLAGGWTLEECLFFDTETTGLSLAAGTQIFLLGVGSFQGDRFRVAQYFVRNPAEEGDMLRRFQRDLAGRKALVSFNGRRYDLPLLESRMVLNRMQTGLDLPHLDLLLPARRIFKYRLGSCSLGNLEQRMLGTRRQGDVSGSAVPGRYFNYVNTGDFGLVEDILRHNLMDVLSMVHLLVRMEGMLESPLETAEALDLYGIGRSLAVTGDERERACYRASWRISPTACAGKSLSMTEKRRRNYGEAARLWEEMAERSMGGLMPYAELAKLCEHRTGELEKARHWTAEGLALARACGDERGEAAFLHRLSRLEKKLGR</sequence>
<dbReference type="AlphaFoldDB" id="A0A926D4B3"/>
<proteinExistence type="predicted"/>
<feature type="domain" description="YprB ribonuclease H-like" evidence="2">
    <location>
        <begin position="123"/>
        <end position="291"/>
    </location>
</feature>
<feature type="region of interest" description="Disordered" evidence="1">
    <location>
        <begin position="1"/>
        <end position="64"/>
    </location>
</feature>
<dbReference type="InterPro" id="IPR036397">
    <property type="entry name" value="RNaseH_sf"/>
</dbReference>
<dbReference type="InterPro" id="IPR011990">
    <property type="entry name" value="TPR-like_helical_dom_sf"/>
</dbReference>
<dbReference type="InterPro" id="IPR038720">
    <property type="entry name" value="YprB_RNase_H-like_dom"/>
</dbReference>
<evidence type="ECO:0000256" key="1">
    <source>
        <dbReference type="SAM" id="MobiDB-lite"/>
    </source>
</evidence>
<dbReference type="Proteomes" id="UP000623172">
    <property type="component" value="Unassembled WGS sequence"/>
</dbReference>
<dbReference type="GO" id="GO:0003676">
    <property type="term" value="F:nucleic acid binding"/>
    <property type="evidence" value="ECO:0007669"/>
    <property type="project" value="InterPro"/>
</dbReference>
<dbReference type="InterPro" id="IPR012337">
    <property type="entry name" value="RNaseH-like_sf"/>
</dbReference>
<protein>
    <submittedName>
        <fullName evidence="3">Ribonuclease H-like domain-containing protein</fullName>
    </submittedName>
</protein>
<dbReference type="PANTHER" id="PTHR38462:SF1">
    <property type="entry name" value="YPRB RIBONUCLEASE H-LIKE DOMAIN-CONTAINING PROTEIN"/>
    <property type="match status" value="1"/>
</dbReference>
<comment type="caution">
    <text evidence="3">The sequence shown here is derived from an EMBL/GenBank/DDBJ whole genome shotgun (WGS) entry which is preliminary data.</text>
</comment>
<evidence type="ECO:0000313" key="3">
    <source>
        <dbReference type="EMBL" id="MBC8530654.1"/>
    </source>
</evidence>
<dbReference type="PANTHER" id="PTHR38462">
    <property type="entry name" value="EXONUCLEASE-LIKE PROTEIN"/>
    <property type="match status" value="1"/>
</dbReference>
<name>A0A926D4B3_9FIRM</name>
<feature type="compositionally biased region" description="Low complexity" evidence="1">
    <location>
        <begin position="32"/>
        <end position="50"/>
    </location>
</feature>
<dbReference type="RefSeq" id="WP_249314624.1">
    <property type="nucleotide sequence ID" value="NZ_JACRSR010000001.1"/>
</dbReference>
<gene>
    <name evidence="3" type="ORF">H8696_02170</name>
</gene>
<feature type="compositionally biased region" description="Pro residues" evidence="1">
    <location>
        <begin position="51"/>
        <end position="64"/>
    </location>
</feature>
<reference evidence="3" key="1">
    <citation type="submission" date="2020-08" db="EMBL/GenBank/DDBJ databases">
        <title>Genome public.</title>
        <authorList>
            <person name="Liu C."/>
            <person name="Sun Q."/>
        </authorList>
    </citation>
    <scope>NUCLEOTIDE SEQUENCE</scope>
    <source>
        <strain evidence="3">NSJ-53</strain>
    </source>
</reference>
<dbReference type="EMBL" id="JACRSR010000001">
    <property type="protein sequence ID" value="MBC8530654.1"/>
    <property type="molecule type" value="Genomic_DNA"/>
</dbReference>
<organism evidence="3 4">
    <name type="scientific">Gehongia tenuis</name>
    <dbReference type="NCBI Taxonomy" id="2763655"/>
    <lineage>
        <taxon>Bacteria</taxon>
        <taxon>Bacillati</taxon>
        <taxon>Bacillota</taxon>
        <taxon>Clostridia</taxon>
        <taxon>Christensenellales</taxon>
        <taxon>Christensenellaceae</taxon>
        <taxon>Gehongia</taxon>
    </lineage>
</organism>
<dbReference type="SUPFAM" id="SSF53098">
    <property type="entry name" value="Ribonuclease H-like"/>
    <property type="match status" value="1"/>
</dbReference>
<dbReference type="Pfam" id="PF13482">
    <property type="entry name" value="RNase_H_2"/>
    <property type="match status" value="1"/>
</dbReference>
<keyword evidence="4" id="KW-1185">Reference proteome</keyword>
<dbReference type="Gene3D" id="1.25.40.10">
    <property type="entry name" value="Tetratricopeptide repeat domain"/>
    <property type="match status" value="1"/>
</dbReference>
<evidence type="ECO:0000313" key="4">
    <source>
        <dbReference type="Proteomes" id="UP000623172"/>
    </source>
</evidence>
<dbReference type="Gene3D" id="3.30.420.10">
    <property type="entry name" value="Ribonuclease H-like superfamily/Ribonuclease H"/>
    <property type="match status" value="1"/>
</dbReference>
<feature type="compositionally biased region" description="Low complexity" evidence="1">
    <location>
        <begin position="16"/>
        <end position="25"/>
    </location>
</feature>
<accession>A0A926D4B3</accession>